<dbReference type="AlphaFoldDB" id="A0A0C9WRH6"/>
<protein>
    <recommendedName>
        <fullName evidence="3">TEA domain-containing protein</fullName>
    </recommendedName>
</protein>
<accession>A0A0C9WRH6</accession>
<evidence type="ECO:0000313" key="5">
    <source>
        <dbReference type="Proteomes" id="UP000054477"/>
    </source>
</evidence>
<organism evidence="4 5">
    <name type="scientific">Laccaria amethystina LaAM-08-1</name>
    <dbReference type="NCBI Taxonomy" id="1095629"/>
    <lineage>
        <taxon>Eukaryota</taxon>
        <taxon>Fungi</taxon>
        <taxon>Dikarya</taxon>
        <taxon>Basidiomycota</taxon>
        <taxon>Agaricomycotina</taxon>
        <taxon>Agaricomycetes</taxon>
        <taxon>Agaricomycetidae</taxon>
        <taxon>Agaricales</taxon>
        <taxon>Agaricineae</taxon>
        <taxon>Hydnangiaceae</taxon>
        <taxon>Laccaria</taxon>
    </lineage>
</organism>
<evidence type="ECO:0000256" key="2">
    <source>
        <dbReference type="PROSITE-ProRule" id="PRU00505"/>
    </source>
</evidence>
<dbReference type="GO" id="GO:0003700">
    <property type="term" value="F:DNA-binding transcription factor activity"/>
    <property type="evidence" value="ECO:0007669"/>
    <property type="project" value="InterPro"/>
</dbReference>
<feature type="DNA-binding region" description="TEA" evidence="2">
    <location>
        <begin position="5"/>
        <end position="80"/>
    </location>
</feature>
<dbReference type="InterPro" id="IPR000818">
    <property type="entry name" value="TEA/ATTS_dom"/>
</dbReference>
<comment type="similarity">
    <text evidence="1">Belongs to the TEC1 family.</text>
</comment>
<dbReference type="InterPro" id="IPR038096">
    <property type="entry name" value="TEA/ATTS_sf"/>
</dbReference>
<dbReference type="Gene3D" id="6.10.20.40">
    <property type="entry name" value="TEA/ATTS domain"/>
    <property type="match status" value="1"/>
</dbReference>
<dbReference type="PROSITE" id="PS51088">
    <property type="entry name" value="TEA_2"/>
    <property type="match status" value="1"/>
</dbReference>
<name>A0A0C9WRH6_9AGAR</name>
<dbReference type="EMBL" id="KN838610">
    <property type="protein sequence ID" value="KIK01205.1"/>
    <property type="molecule type" value="Genomic_DNA"/>
</dbReference>
<feature type="domain" description="TEA" evidence="3">
    <location>
        <begin position="5"/>
        <end position="80"/>
    </location>
</feature>
<proteinExistence type="inferred from homology"/>
<gene>
    <name evidence="4" type="ORF">K443DRAFT_132390</name>
</gene>
<reference evidence="4 5" key="1">
    <citation type="submission" date="2014-04" db="EMBL/GenBank/DDBJ databases">
        <authorList>
            <consortium name="DOE Joint Genome Institute"/>
            <person name="Kuo A."/>
            <person name="Kohler A."/>
            <person name="Nagy L.G."/>
            <person name="Floudas D."/>
            <person name="Copeland A."/>
            <person name="Barry K.W."/>
            <person name="Cichocki N."/>
            <person name="Veneault-Fourrey C."/>
            <person name="LaButti K."/>
            <person name="Lindquist E.A."/>
            <person name="Lipzen A."/>
            <person name="Lundell T."/>
            <person name="Morin E."/>
            <person name="Murat C."/>
            <person name="Sun H."/>
            <person name="Tunlid A."/>
            <person name="Henrissat B."/>
            <person name="Grigoriev I.V."/>
            <person name="Hibbett D.S."/>
            <person name="Martin F."/>
            <person name="Nordberg H.P."/>
            <person name="Cantor M.N."/>
            <person name="Hua S.X."/>
        </authorList>
    </citation>
    <scope>NUCLEOTIDE SEQUENCE [LARGE SCALE GENOMIC DNA]</scope>
    <source>
        <strain evidence="4 5">LaAM-08-1</strain>
    </source>
</reference>
<dbReference type="OrthoDB" id="10006572at2759"/>
<dbReference type="Proteomes" id="UP000054477">
    <property type="component" value="Unassembled WGS sequence"/>
</dbReference>
<keyword evidence="5" id="KW-1185">Reference proteome</keyword>
<evidence type="ECO:0000259" key="3">
    <source>
        <dbReference type="PROSITE" id="PS51088"/>
    </source>
</evidence>
<dbReference type="HOGENOM" id="CLU_1250850_0_0_1"/>
<evidence type="ECO:0000313" key="4">
    <source>
        <dbReference type="EMBL" id="KIK01205.1"/>
    </source>
</evidence>
<reference evidence="5" key="2">
    <citation type="submission" date="2015-01" db="EMBL/GenBank/DDBJ databases">
        <title>Evolutionary Origins and Diversification of the Mycorrhizal Mutualists.</title>
        <authorList>
            <consortium name="DOE Joint Genome Institute"/>
            <consortium name="Mycorrhizal Genomics Consortium"/>
            <person name="Kohler A."/>
            <person name="Kuo A."/>
            <person name="Nagy L.G."/>
            <person name="Floudas D."/>
            <person name="Copeland A."/>
            <person name="Barry K.W."/>
            <person name="Cichocki N."/>
            <person name="Veneault-Fourrey C."/>
            <person name="LaButti K."/>
            <person name="Lindquist E.A."/>
            <person name="Lipzen A."/>
            <person name="Lundell T."/>
            <person name="Morin E."/>
            <person name="Murat C."/>
            <person name="Riley R."/>
            <person name="Ohm R."/>
            <person name="Sun H."/>
            <person name="Tunlid A."/>
            <person name="Henrissat B."/>
            <person name="Grigoriev I.V."/>
            <person name="Hibbett D.S."/>
            <person name="Martin F."/>
        </authorList>
    </citation>
    <scope>NUCLEOTIDE SEQUENCE [LARGE SCALE GENOMIC DNA]</scope>
    <source>
        <strain evidence="5">LaAM-08-1</strain>
    </source>
</reference>
<sequence length="221" mass="24742">MFKTSITNRTVWPDYLEDALLQALFSYSPTSTKTARRQLRHFPSRNKYISQYIFSATGVKRSASKLEADFNSFYDLIINKNISLATPPEEDLSGNPSAPSTPPIANDIYTVRESELLAIPHYLHQDCFSPLFILDQPAFELPTSNKPIIMSGLLPPECPNIPFHVPHHHNNLKKLLDLLYCPTPCYPSSICPPPIAFYVPQIEDARSSSLAGAVHPLFSSP</sequence>
<dbReference type="STRING" id="1095629.A0A0C9WRH6"/>
<dbReference type="Pfam" id="PF01285">
    <property type="entry name" value="TEA"/>
    <property type="match status" value="1"/>
</dbReference>
<evidence type="ECO:0000256" key="1">
    <source>
        <dbReference type="ARBA" id="ARBA00008421"/>
    </source>
</evidence>